<evidence type="ECO:0000256" key="1">
    <source>
        <dbReference type="SAM" id="MobiDB-lite"/>
    </source>
</evidence>
<dbReference type="Proteomes" id="UP000503447">
    <property type="component" value="Chromosome"/>
</dbReference>
<sequence>MYQVQRIAHEIGHELAQERDQTVAQQRRRELPVRVDVIPAVVAVEGDGGHLRTRAADRGPGVHEVQGKETKVAALVALTGATSQQDPQPDPATAFAQSRRVRRLMQQLNGWAGEPAESPENTGAEAVRAPEEPDVSNRPVRRVRTCVASMADGHTFGPMMAAEAQERGFYQAPRKAFVSDGAAYNWSIWRGYLGDFEPITDFLHAVCYVHGAAWGVGGTEAERWSLYLGVDARVLAGPCG</sequence>
<name>A0A6M5YQW0_9BACT</name>
<keyword evidence="3" id="KW-1185">Reference proteome</keyword>
<reference evidence="3" key="1">
    <citation type="submission" date="2020-05" db="EMBL/GenBank/DDBJ databases">
        <title>Frigoriglobus tundricola gen. nov., sp. nov., a psychrotolerant cellulolytic planctomycete of the family Gemmataceae with two divergent copies of 16S rRNA gene.</title>
        <authorList>
            <person name="Kulichevskaya I.S."/>
            <person name="Ivanova A.A."/>
            <person name="Naumoff D.G."/>
            <person name="Beletsky A.V."/>
            <person name="Rijpstra W.I.C."/>
            <person name="Sinninghe Damste J.S."/>
            <person name="Mardanov A.V."/>
            <person name="Ravin N.V."/>
            <person name="Dedysh S.N."/>
        </authorList>
    </citation>
    <scope>NUCLEOTIDE SEQUENCE [LARGE SCALE GENOMIC DNA]</scope>
    <source>
        <strain evidence="3">PL17</strain>
    </source>
</reference>
<evidence type="ECO:0000313" key="3">
    <source>
        <dbReference type="Proteomes" id="UP000503447"/>
    </source>
</evidence>
<feature type="region of interest" description="Disordered" evidence="1">
    <location>
        <begin position="111"/>
        <end position="138"/>
    </location>
</feature>
<evidence type="ECO:0000313" key="2">
    <source>
        <dbReference type="EMBL" id="QJW96447.1"/>
    </source>
</evidence>
<dbReference type="KEGG" id="ftj:FTUN_4004"/>
<organism evidence="2 3">
    <name type="scientific">Frigoriglobus tundricola</name>
    <dbReference type="NCBI Taxonomy" id="2774151"/>
    <lineage>
        <taxon>Bacteria</taxon>
        <taxon>Pseudomonadati</taxon>
        <taxon>Planctomycetota</taxon>
        <taxon>Planctomycetia</taxon>
        <taxon>Gemmatales</taxon>
        <taxon>Gemmataceae</taxon>
        <taxon>Frigoriglobus</taxon>
    </lineage>
</organism>
<dbReference type="EMBL" id="CP053452">
    <property type="protein sequence ID" value="QJW96447.1"/>
    <property type="molecule type" value="Genomic_DNA"/>
</dbReference>
<proteinExistence type="predicted"/>
<accession>A0A6M5YQW0</accession>
<dbReference type="AlphaFoldDB" id="A0A6M5YQW0"/>
<protein>
    <submittedName>
        <fullName evidence="2">Uncharacterized protein</fullName>
    </submittedName>
</protein>
<dbReference type="RefSeq" id="WP_227254940.1">
    <property type="nucleotide sequence ID" value="NZ_CP053452.2"/>
</dbReference>
<gene>
    <name evidence="2" type="ORF">FTUN_4004</name>
</gene>